<evidence type="ECO:0000313" key="2">
    <source>
        <dbReference type="EMBL" id="KAG0475146.1"/>
    </source>
</evidence>
<reference evidence="2 3" key="1">
    <citation type="journal article" date="2020" name="Nat. Food">
        <title>A phased Vanilla planifolia genome enables genetic improvement of flavour and production.</title>
        <authorList>
            <person name="Hasing T."/>
            <person name="Tang H."/>
            <person name="Brym M."/>
            <person name="Khazi F."/>
            <person name="Huang T."/>
            <person name="Chambers A.H."/>
        </authorList>
    </citation>
    <scope>NUCLEOTIDE SEQUENCE [LARGE SCALE GENOMIC DNA]</scope>
    <source>
        <tissue evidence="2">Leaf</tissue>
    </source>
</reference>
<sequence length="140" mass="15353">MEKLIIAAAVMLFSLAHVSATPGTAKQLSRGPPDLICNLRQNRSNSIDKIQLDSLPGTVYASMANPDAWDNGAACWKLFCVMCTGSIDPNSPSPCRKDNYIFVTIYSYRHDSETTFSIPEIGFNTIAEPNVSTIKIDYAM</sequence>
<accession>A0A835QKR8</accession>
<evidence type="ECO:0000256" key="1">
    <source>
        <dbReference type="SAM" id="SignalP"/>
    </source>
</evidence>
<dbReference type="GO" id="GO:0009627">
    <property type="term" value="P:systemic acquired resistance"/>
    <property type="evidence" value="ECO:0007669"/>
    <property type="project" value="InterPro"/>
</dbReference>
<dbReference type="EMBL" id="JADCNM010000007">
    <property type="protein sequence ID" value="KAG0475146.1"/>
    <property type="molecule type" value="Genomic_DNA"/>
</dbReference>
<dbReference type="PANTHER" id="PTHR47295">
    <property type="entry name" value="EG45-LIKE DOMAIN CONTAINING PROTEIN 1-RELATED"/>
    <property type="match status" value="1"/>
</dbReference>
<dbReference type="Gene3D" id="2.40.40.10">
    <property type="entry name" value="RlpA-like domain"/>
    <property type="match status" value="1"/>
</dbReference>
<name>A0A835QKR8_VANPL</name>
<protein>
    <submittedName>
        <fullName evidence="2">Uncharacterized protein</fullName>
    </submittedName>
</protein>
<dbReference type="PANTHER" id="PTHR47295:SF14">
    <property type="entry name" value="OS06G0688300 PROTEIN"/>
    <property type="match status" value="1"/>
</dbReference>
<dbReference type="InterPro" id="IPR036908">
    <property type="entry name" value="RlpA-like_sf"/>
</dbReference>
<feature type="chain" id="PRO_5032816880" evidence="1">
    <location>
        <begin position="21"/>
        <end position="140"/>
    </location>
</feature>
<feature type="signal peptide" evidence="1">
    <location>
        <begin position="1"/>
        <end position="20"/>
    </location>
</feature>
<dbReference type="InterPro" id="IPR044206">
    <property type="entry name" value="EGC1/2"/>
</dbReference>
<organism evidence="2 3">
    <name type="scientific">Vanilla planifolia</name>
    <name type="common">Vanilla</name>
    <dbReference type="NCBI Taxonomy" id="51239"/>
    <lineage>
        <taxon>Eukaryota</taxon>
        <taxon>Viridiplantae</taxon>
        <taxon>Streptophyta</taxon>
        <taxon>Embryophyta</taxon>
        <taxon>Tracheophyta</taxon>
        <taxon>Spermatophyta</taxon>
        <taxon>Magnoliopsida</taxon>
        <taxon>Liliopsida</taxon>
        <taxon>Asparagales</taxon>
        <taxon>Orchidaceae</taxon>
        <taxon>Vanilloideae</taxon>
        <taxon>Vanilleae</taxon>
        <taxon>Vanilla</taxon>
    </lineage>
</organism>
<proteinExistence type="predicted"/>
<evidence type="ECO:0000313" key="3">
    <source>
        <dbReference type="Proteomes" id="UP000639772"/>
    </source>
</evidence>
<dbReference type="AlphaFoldDB" id="A0A835QKR8"/>
<keyword evidence="1" id="KW-0732">Signal</keyword>
<comment type="caution">
    <text evidence="2">The sequence shown here is derived from an EMBL/GenBank/DDBJ whole genome shotgun (WGS) entry which is preliminary data.</text>
</comment>
<gene>
    <name evidence="2" type="ORF">HPP92_014832</name>
</gene>
<dbReference type="GO" id="GO:0048046">
    <property type="term" value="C:apoplast"/>
    <property type="evidence" value="ECO:0007669"/>
    <property type="project" value="InterPro"/>
</dbReference>
<dbReference type="Proteomes" id="UP000639772">
    <property type="component" value="Chromosome 7"/>
</dbReference>
<dbReference type="SUPFAM" id="SSF50685">
    <property type="entry name" value="Barwin-like endoglucanases"/>
    <property type="match status" value="1"/>
</dbReference>